<keyword evidence="4" id="KW-1185">Reference proteome</keyword>
<reference evidence="3 4" key="1">
    <citation type="submission" date="2016-10" db="EMBL/GenBank/DDBJ databases">
        <title>Genome sequence of Streptomyces sp. MUSC 1.</title>
        <authorList>
            <person name="Lee L.-H."/>
            <person name="Ser H.-L."/>
            <person name="Law J.W.-F."/>
        </authorList>
    </citation>
    <scope>NUCLEOTIDE SEQUENCE [LARGE SCALE GENOMIC DNA]</scope>
    <source>
        <strain evidence="3 4">MUSC 1</strain>
    </source>
</reference>
<dbReference type="OrthoDB" id="3598211at2"/>
<comment type="similarity">
    <text evidence="1">Belongs to the PrpF family.</text>
</comment>
<evidence type="ECO:0008006" key="5">
    <source>
        <dbReference type="Google" id="ProtNLM"/>
    </source>
</evidence>
<name>A0A1S2PEV0_9ACTN</name>
<dbReference type="Proteomes" id="UP000179642">
    <property type="component" value="Unassembled WGS sequence"/>
</dbReference>
<organism evidence="3 4">
    <name type="scientific">Streptomyces monashensis</name>
    <dbReference type="NCBI Taxonomy" id="1678012"/>
    <lineage>
        <taxon>Bacteria</taxon>
        <taxon>Bacillati</taxon>
        <taxon>Actinomycetota</taxon>
        <taxon>Actinomycetes</taxon>
        <taxon>Kitasatosporales</taxon>
        <taxon>Streptomycetaceae</taxon>
        <taxon>Streptomyces</taxon>
    </lineage>
</organism>
<evidence type="ECO:0000256" key="1">
    <source>
        <dbReference type="ARBA" id="ARBA00007673"/>
    </source>
</evidence>
<proteinExistence type="inferred from homology"/>
<gene>
    <name evidence="3" type="ORF">BIV23_38865</name>
</gene>
<dbReference type="EMBL" id="MLYO01000081">
    <property type="protein sequence ID" value="OIJ92359.1"/>
    <property type="molecule type" value="Genomic_DNA"/>
</dbReference>
<protein>
    <recommendedName>
        <fullName evidence="5">PrpF protein</fullName>
    </recommendedName>
</protein>
<dbReference type="PANTHER" id="PTHR43709:SF2">
    <property type="entry name" value="DUF453 DOMAIN PROTEIN (AFU_ORTHOLOGUE AFUA_6G00360)"/>
    <property type="match status" value="1"/>
</dbReference>
<dbReference type="AlphaFoldDB" id="A0A1S2PEV0"/>
<evidence type="ECO:0000313" key="3">
    <source>
        <dbReference type="EMBL" id="OIJ92359.1"/>
    </source>
</evidence>
<dbReference type="InterPro" id="IPR007400">
    <property type="entry name" value="PrpF-like"/>
</dbReference>
<dbReference type="SUPFAM" id="SSF54506">
    <property type="entry name" value="Diaminopimelate epimerase-like"/>
    <property type="match status" value="2"/>
</dbReference>
<evidence type="ECO:0000313" key="4">
    <source>
        <dbReference type="Proteomes" id="UP000179642"/>
    </source>
</evidence>
<comment type="caution">
    <text evidence="3">The sequence shown here is derived from an EMBL/GenBank/DDBJ whole genome shotgun (WGS) entry which is preliminary data.</text>
</comment>
<accession>A0A1S2PEV0</accession>
<keyword evidence="2" id="KW-0413">Isomerase</keyword>
<sequence length="348" mass="36803">MQAHIAYAKGSPSPTLALPAEALPEREEELEPALREAVGHLAEHGGGLEKITKIALIAPSRHPLFDIDYRFVQVMPGPEPRFDFHGSCGHSVLSSVMVAGRLGWVHRLAPDHRVRVNVLNNGDHVVCEVDDCERDRATFTAHFMHHPAVCLDTFTYGGAPTTSLVYEDGSITASCVSVSNPYVFVNAADLGVRDADQLFTDDPALFGTLQQIRSAAADVYGLPRGGAFPKIAALLPDGDGTIAARAISVPTWHPTIALTGAVCLGAASKMVGTVPYELAGSAAVPGAPLTIRTAGGTTAVRAAVTGNTPADTLAWVSVAQKSVEFTGSLTLERLQPYAQKEALPYAHR</sequence>
<dbReference type="PANTHER" id="PTHR43709">
    <property type="entry name" value="ACONITATE ISOMERASE-RELATED"/>
    <property type="match status" value="1"/>
</dbReference>
<evidence type="ECO:0000256" key="2">
    <source>
        <dbReference type="ARBA" id="ARBA00023235"/>
    </source>
</evidence>
<dbReference type="GO" id="GO:0016853">
    <property type="term" value="F:isomerase activity"/>
    <property type="evidence" value="ECO:0007669"/>
    <property type="project" value="UniProtKB-KW"/>
</dbReference>
<dbReference type="Pfam" id="PF04303">
    <property type="entry name" value="PrpF"/>
    <property type="match status" value="2"/>
</dbReference>
<dbReference type="Gene3D" id="3.10.310.10">
    <property type="entry name" value="Diaminopimelate Epimerase, Chain A, domain 1"/>
    <property type="match status" value="2"/>
</dbReference>